<reference evidence="7" key="1">
    <citation type="submission" date="2015-11" db="EMBL/GenBank/DDBJ databases">
        <title>De novo transcriptome assembly of four potential Pierce s Disease insect vectors from Arizona vineyards.</title>
        <authorList>
            <person name="Tassone E.E."/>
        </authorList>
    </citation>
    <scope>NUCLEOTIDE SEQUENCE</scope>
</reference>
<feature type="transmembrane region" description="Helical" evidence="5">
    <location>
        <begin position="157"/>
        <end position="174"/>
    </location>
</feature>
<keyword evidence="5" id="KW-0012">Acyltransferase</keyword>
<keyword evidence="5" id="KW-0337">GPI-anchor biosynthesis</keyword>
<dbReference type="UniPathway" id="UPA00196"/>
<dbReference type="InterPro" id="IPR009447">
    <property type="entry name" value="PIGW/GWT1"/>
</dbReference>
<name>A0A1B6M3S8_9HEMI</name>
<feature type="transmembrane region" description="Helical" evidence="5">
    <location>
        <begin position="31"/>
        <end position="48"/>
    </location>
</feature>
<sequence>MDNFENSSSQDNIKLREQFVQDLEGTTMDEIMLILFQVPFYAFLPVFFELSVLDKLKINVYKGNETRFISASMVFLLEVLTIVIPLILLYTVLADYAYIVFMSVIAMIYMIVVHSVSSPNEWVYYWKMPSHQYFKSTVSTELATGGKQPFITYFRSFTFLITAICILGVDFHIFPRRYAKTETYGVSLMDMGVGLFVMSSGLVTKADRLLSQRFVIILRESFVFLAMGTARYFFIQRLNYQKHITEYGVHWNFFVTLAMVKLLGYLLLKISRGYSFISGLFVVIIHQYLLSYSLEAYVLSNKGRDNWFDANREGIISLCGYLSLYLISIFIASAVSSVNKQFSIRYKTKIILCLVFISSIIFVTLYYLKSIDLKVSRRLANLPFVLWITAISLVILAISKVVELLAVCFLPIQQNLKSPVHVLITPAILESINNNGLLFFLVSNVFTGVINLYVDVLKLEALQSILILSIYMLVNCAIVFKLHLSNIKVKL</sequence>
<gene>
    <name evidence="6" type="ORF">g.22267</name>
    <name evidence="7" type="ORF">g.22268</name>
</gene>
<dbReference type="GO" id="GO:0006506">
    <property type="term" value="P:GPI anchor biosynthetic process"/>
    <property type="evidence" value="ECO:0007669"/>
    <property type="project" value="UniProtKB-UniPathway"/>
</dbReference>
<keyword evidence="4 5" id="KW-0472">Membrane</keyword>
<keyword evidence="5" id="KW-0256">Endoplasmic reticulum</keyword>
<keyword evidence="2 5" id="KW-0812">Transmembrane</keyword>
<feature type="transmembrane region" description="Helical" evidence="5">
    <location>
        <begin position="96"/>
        <end position="117"/>
    </location>
</feature>
<dbReference type="PANTHER" id="PTHR20661">
    <property type="entry name" value="PHOSPHATIDYLINOSITOL-GLYCAN BIOSYNTHESIS CLASS W PROTEIN"/>
    <property type="match status" value="1"/>
</dbReference>
<evidence type="ECO:0000256" key="2">
    <source>
        <dbReference type="ARBA" id="ARBA00022692"/>
    </source>
</evidence>
<dbReference type="EC" id="2.3.-.-" evidence="5"/>
<feature type="transmembrane region" description="Helical" evidence="5">
    <location>
        <begin position="384"/>
        <end position="412"/>
    </location>
</feature>
<evidence type="ECO:0000313" key="6">
    <source>
        <dbReference type="EMBL" id="JAT09438.1"/>
    </source>
</evidence>
<feature type="transmembrane region" description="Helical" evidence="5">
    <location>
        <begin position="432"/>
        <end position="453"/>
    </location>
</feature>
<dbReference type="GO" id="GO:0005789">
    <property type="term" value="C:endoplasmic reticulum membrane"/>
    <property type="evidence" value="ECO:0007669"/>
    <property type="project" value="UniProtKB-SubCell"/>
</dbReference>
<dbReference type="PANTHER" id="PTHR20661:SF0">
    <property type="entry name" value="PHOSPHATIDYLINOSITOL-GLYCAN BIOSYNTHESIS CLASS W PROTEIN"/>
    <property type="match status" value="1"/>
</dbReference>
<feature type="transmembrane region" description="Helical" evidence="5">
    <location>
        <begin position="68"/>
        <end position="90"/>
    </location>
</feature>
<organism evidence="7">
    <name type="scientific">Graphocephala atropunctata</name>
    <dbReference type="NCBI Taxonomy" id="36148"/>
    <lineage>
        <taxon>Eukaryota</taxon>
        <taxon>Metazoa</taxon>
        <taxon>Ecdysozoa</taxon>
        <taxon>Arthropoda</taxon>
        <taxon>Hexapoda</taxon>
        <taxon>Insecta</taxon>
        <taxon>Pterygota</taxon>
        <taxon>Neoptera</taxon>
        <taxon>Paraneoptera</taxon>
        <taxon>Hemiptera</taxon>
        <taxon>Auchenorrhyncha</taxon>
        <taxon>Membracoidea</taxon>
        <taxon>Cicadellidae</taxon>
        <taxon>Cicadellinae</taxon>
        <taxon>Cicadellini</taxon>
        <taxon>Graphocephala</taxon>
    </lineage>
</organism>
<feature type="transmembrane region" description="Helical" evidence="5">
    <location>
        <begin position="350"/>
        <end position="368"/>
    </location>
</feature>
<comment type="subcellular location">
    <subcellularLocation>
        <location evidence="5">Endoplasmic reticulum membrane</location>
        <topology evidence="5">Multi-pass membrane protein</topology>
    </subcellularLocation>
    <subcellularLocation>
        <location evidence="1">Membrane</location>
        <topology evidence="1">Multi-pass membrane protein</topology>
    </subcellularLocation>
</comment>
<keyword evidence="5" id="KW-0808">Transferase</keyword>
<comment type="similarity">
    <text evidence="5">Belongs to the PIGW family.</text>
</comment>
<dbReference type="EMBL" id="GEBQ01030539">
    <property type="protein sequence ID" value="JAT09438.1"/>
    <property type="molecule type" value="Transcribed_RNA"/>
</dbReference>
<feature type="transmembrane region" description="Helical" evidence="5">
    <location>
        <begin position="186"/>
        <end position="204"/>
    </location>
</feature>
<evidence type="ECO:0000256" key="4">
    <source>
        <dbReference type="ARBA" id="ARBA00023136"/>
    </source>
</evidence>
<evidence type="ECO:0000256" key="1">
    <source>
        <dbReference type="ARBA" id="ARBA00004141"/>
    </source>
</evidence>
<feature type="transmembrane region" description="Helical" evidence="5">
    <location>
        <begin position="465"/>
        <end position="484"/>
    </location>
</feature>
<keyword evidence="3 5" id="KW-1133">Transmembrane helix</keyword>
<evidence type="ECO:0000256" key="3">
    <source>
        <dbReference type="ARBA" id="ARBA00022989"/>
    </source>
</evidence>
<dbReference type="PIRSF" id="PIRSF017321">
    <property type="entry name" value="GWT1"/>
    <property type="match status" value="1"/>
</dbReference>
<dbReference type="GO" id="GO:0072659">
    <property type="term" value="P:protein localization to plasma membrane"/>
    <property type="evidence" value="ECO:0007669"/>
    <property type="project" value="TreeGrafter"/>
</dbReference>
<comment type="pathway">
    <text evidence="5">Glycolipid biosynthesis; glycosylphosphatidylinositol-anchor biosynthesis.</text>
</comment>
<feature type="transmembrane region" description="Helical" evidence="5">
    <location>
        <begin position="314"/>
        <end position="338"/>
    </location>
</feature>
<dbReference type="AlphaFoldDB" id="A0A1B6M3S8"/>
<evidence type="ECO:0000313" key="7">
    <source>
        <dbReference type="EMBL" id="JAT30567.1"/>
    </source>
</evidence>
<feature type="transmembrane region" description="Helical" evidence="5">
    <location>
        <begin position="247"/>
        <end position="268"/>
    </location>
</feature>
<protein>
    <recommendedName>
        <fullName evidence="5">Phosphatidylinositol-glycan biosynthesis class W protein</fullName>
        <ecNumber evidence="5">2.3.-.-</ecNumber>
    </recommendedName>
</protein>
<evidence type="ECO:0000256" key="5">
    <source>
        <dbReference type="RuleBase" id="RU280819"/>
    </source>
</evidence>
<dbReference type="EMBL" id="GEBQ01009410">
    <property type="protein sequence ID" value="JAT30567.1"/>
    <property type="molecule type" value="Transcribed_RNA"/>
</dbReference>
<dbReference type="Pfam" id="PF06423">
    <property type="entry name" value="GWT1"/>
    <property type="match status" value="1"/>
</dbReference>
<feature type="transmembrane region" description="Helical" evidence="5">
    <location>
        <begin position="216"/>
        <end position="235"/>
    </location>
</feature>
<dbReference type="GO" id="GO:0032216">
    <property type="term" value="F:glucosaminyl-phosphatidylinositol O-acyltransferase activity"/>
    <property type="evidence" value="ECO:0007669"/>
    <property type="project" value="TreeGrafter"/>
</dbReference>
<accession>A0A1B6M3S8</accession>
<comment type="function">
    <text evidence="5">A acetyltransferase, which acetylates the inositol ring of phosphatidylinositol during biosynthesis of GPI-anchor.</text>
</comment>
<feature type="transmembrane region" description="Helical" evidence="5">
    <location>
        <begin position="275"/>
        <end position="294"/>
    </location>
</feature>
<proteinExistence type="inferred from homology"/>